<dbReference type="OrthoDB" id="3040760at2759"/>
<keyword evidence="1" id="KW-0472">Membrane</keyword>
<evidence type="ECO:0000256" key="1">
    <source>
        <dbReference type="SAM" id="Phobius"/>
    </source>
</evidence>
<feature type="transmembrane region" description="Helical" evidence="1">
    <location>
        <begin position="229"/>
        <end position="251"/>
    </location>
</feature>
<dbReference type="Gene3D" id="6.10.110.10">
    <property type="match status" value="1"/>
</dbReference>
<dbReference type="Proteomes" id="UP000799118">
    <property type="component" value="Unassembled WGS sequence"/>
</dbReference>
<feature type="transmembrane region" description="Helical" evidence="1">
    <location>
        <begin position="6"/>
        <end position="25"/>
    </location>
</feature>
<keyword evidence="1" id="KW-0812">Transmembrane</keyword>
<reference evidence="2" key="1">
    <citation type="journal article" date="2019" name="Environ. Microbiol.">
        <title>Fungal ecological strategies reflected in gene transcription - a case study of two litter decomposers.</title>
        <authorList>
            <person name="Barbi F."/>
            <person name="Kohler A."/>
            <person name="Barry K."/>
            <person name="Baskaran P."/>
            <person name="Daum C."/>
            <person name="Fauchery L."/>
            <person name="Ihrmark K."/>
            <person name="Kuo A."/>
            <person name="LaButti K."/>
            <person name="Lipzen A."/>
            <person name="Morin E."/>
            <person name="Grigoriev I.V."/>
            <person name="Henrissat B."/>
            <person name="Lindahl B."/>
            <person name="Martin F."/>
        </authorList>
    </citation>
    <scope>NUCLEOTIDE SEQUENCE</scope>
    <source>
        <strain evidence="2">JB14</strain>
    </source>
</reference>
<accession>A0A6A4I0R6</accession>
<protein>
    <submittedName>
        <fullName evidence="2">Uncharacterized protein</fullName>
    </submittedName>
</protein>
<keyword evidence="1" id="KW-1133">Transmembrane helix</keyword>
<evidence type="ECO:0000313" key="2">
    <source>
        <dbReference type="EMBL" id="KAE9403028.1"/>
    </source>
</evidence>
<organism evidence="2 3">
    <name type="scientific">Gymnopus androsaceus JB14</name>
    <dbReference type="NCBI Taxonomy" id="1447944"/>
    <lineage>
        <taxon>Eukaryota</taxon>
        <taxon>Fungi</taxon>
        <taxon>Dikarya</taxon>
        <taxon>Basidiomycota</taxon>
        <taxon>Agaricomycotina</taxon>
        <taxon>Agaricomycetes</taxon>
        <taxon>Agaricomycetidae</taxon>
        <taxon>Agaricales</taxon>
        <taxon>Marasmiineae</taxon>
        <taxon>Omphalotaceae</taxon>
        <taxon>Gymnopus</taxon>
    </lineage>
</organism>
<dbReference type="InterPro" id="IPR038213">
    <property type="entry name" value="IFI6/IFI27-like_sf"/>
</dbReference>
<keyword evidence="3" id="KW-1185">Reference proteome</keyword>
<evidence type="ECO:0000313" key="3">
    <source>
        <dbReference type="Proteomes" id="UP000799118"/>
    </source>
</evidence>
<gene>
    <name evidence="2" type="ORF">BT96DRAFT_511716</name>
</gene>
<dbReference type="AlphaFoldDB" id="A0A6A4I0R6"/>
<sequence>MSPVLLLVLIVFAILSLISLPYVSIRSKPLRFEDDREAWFTAMENKFPSKGRTSYAIQEGLQPSPDLQTAMTYRFDQYTRLAGHAEPNHEFVYVDSSLDWPWEEFKKDISRVSDAARDLAGASVYEISSYGIQQIQDDLSDVTERGISIPQIPLPPIELPSPEEILRRIREALEHAKKELDRVIGDESSQAEEVLRNIQRFVSVQIQLLPEKVRNAIQEFDKFRHEHPYIVAAASIALVILGTEVILPWMFLRVLAMFGFGELGPIAGSWAAVLQSLVYGGRTRGLFSILQRVTMSAKRFWPARVFLDLAAVAAGTIVVWSGEMIRDLVDMWYPEMVLDLNLAMQSDGAIVVDDWMQELGRRCEEAGIPEVQWFDVAIEAITRAVQEMAEASGV</sequence>
<proteinExistence type="predicted"/>
<feature type="transmembrane region" description="Helical" evidence="1">
    <location>
        <begin position="263"/>
        <end position="280"/>
    </location>
</feature>
<feature type="transmembrane region" description="Helical" evidence="1">
    <location>
        <begin position="301"/>
        <end position="322"/>
    </location>
</feature>
<dbReference type="EMBL" id="ML769429">
    <property type="protein sequence ID" value="KAE9403028.1"/>
    <property type="molecule type" value="Genomic_DNA"/>
</dbReference>
<name>A0A6A4I0R6_9AGAR</name>